<comment type="similarity">
    <text evidence="2">Belongs to the short-chain dehydrogenases/reductases (SDR) family.</text>
</comment>
<accession>A0A1H3LX60</accession>
<dbReference type="PRINTS" id="PR00081">
    <property type="entry name" value="GDHRDH"/>
</dbReference>
<dbReference type="RefSeq" id="WP_090787777.1">
    <property type="nucleotide sequence ID" value="NZ_BOND01000016.1"/>
</dbReference>
<dbReference type="Proteomes" id="UP000199632">
    <property type="component" value="Unassembled WGS sequence"/>
</dbReference>
<gene>
    <name evidence="3" type="ORF">SAMN05421684_1000</name>
</gene>
<evidence type="ECO:0000313" key="4">
    <source>
        <dbReference type="Proteomes" id="UP000199632"/>
    </source>
</evidence>
<dbReference type="SUPFAM" id="SSF51735">
    <property type="entry name" value="NAD(P)-binding Rossmann-fold domains"/>
    <property type="match status" value="1"/>
</dbReference>
<evidence type="ECO:0000256" key="2">
    <source>
        <dbReference type="RuleBase" id="RU000363"/>
    </source>
</evidence>
<evidence type="ECO:0000313" key="3">
    <source>
        <dbReference type="EMBL" id="SDY68385.1"/>
    </source>
</evidence>
<keyword evidence="4" id="KW-1185">Reference proteome</keyword>
<dbReference type="AlphaFoldDB" id="A0A1H3LX60"/>
<dbReference type="EMBL" id="FNQB01000001">
    <property type="protein sequence ID" value="SDY68385.1"/>
    <property type="molecule type" value="Genomic_DNA"/>
</dbReference>
<evidence type="ECO:0000256" key="1">
    <source>
        <dbReference type="ARBA" id="ARBA00023002"/>
    </source>
</evidence>
<protein>
    <submittedName>
        <fullName evidence="3">Short chain dehydrogenase</fullName>
    </submittedName>
</protein>
<dbReference type="PANTHER" id="PTHR43157">
    <property type="entry name" value="PHOSPHATIDYLINOSITOL-GLYCAN BIOSYNTHESIS CLASS F PROTEIN-RELATED"/>
    <property type="match status" value="1"/>
</dbReference>
<dbReference type="InterPro" id="IPR036291">
    <property type="entry name" value="NAD(P)-bd_dom_sf"/>
</dbReference>
<dbReference type="OrthoDB" id="3237043at2"/>
<reference evidence="4" key="1">
    <citation type="submission" date="2016-10" db="EMBL/GenBank/DDBJ databases">
        <authorList>
            <person name="Varghese N."/>
            <person name="Submissions S."/>
        </authorList>
    </citation>
    <scope>NUCLEOTIDE SEQUENCE [LARGE SCALE GENOMIC DNA]</scope>
    <source>
        <strain evidence="4">DSM 44718</strain>
    </source>
</reference>
<dbReference type="GO" id="GO:0016491">
    <property type="term" value="F:oxidoreductase activity"/>
    <property type="evidence" value="ECO:0007669"/>
    <property type="project" value="UniProtKB-KW"/>
</dbReference>
<dbReference type="Pfam" id="PF00106">
    <property type="entry name" value="adh_short"/>
    <property type="match status" value="1"/>
</dbReference>
<name>A0A1H3LX60_9ACTN</name>
<dbReference type="STRING" id="137265.SAMN05421684_1000"/>
<proteinExistence type="inferred from homology"/>
<dbReference type="PANTHER" id="PTHR43157:SF31">
    <property type="entry name" value="PHOSPHATIDYLINOSITOL-GLYCAN BIOSYNTHESIS CLASS F PROTEIN"/>
    <property type="match status" value="1"/>
</dbReference>
<sequence>MSRILITGASDGLGRALALALAERGHELVLHGRHADRLAEVAGATGAVALRADLAEQASVRRFASEIGDRYDSLDVLVNNAAVGFGAPGAPRELTRDGIELRLAVNYLAPHLLSRLLLPLLRKPATARIVNVASIGQADIDLDDLMMAHGYDGIRAYRRAKLAMICDTFDLAERLAGTGITVNCLHPATLMPTTLVRVAEFAPVSTLEQGLRATLRVVDDPALDGVTGRYFDGEREERVRAQAYDPAFRAALAARAAELTES</sequence>
<organism evidence="3 4">
    <name type="scientific">Asanoa ishikariensis</name>
    <dbReference type="NCBI Taxonomy" id="137265"/>
    <lineage>
        <taxon>Bacteria</taxon>
        <taxon>Bacillati</taxon>
        <taxon>Actinomycetota</taxon>
        <taxon>Actinomycetes</taxon>
        <taxon>Micromonosporales</taxon>
        <taxon>Micromonosporaceae</taxon>
        <taxon>Asanoa</taxon>
    </lineage>
</organism>
<dbReference type="InterPro" id="IPR002347">
    <property type="entry name" value="SDR_fam"/>
</dbReference>
<dbReference type="Gene3D" id="3.40.50.720">
    <property type="entry name" value="NAD(P)-binding Rossmann-like Domain"/>
    <property type="match status" value="1"/>
</dbReference>
<keyword evidence="1" id="KW-0560">Oxidoreductase</keyword>
<dbReference type="PRINTS" id="PR00080">
    <property type="entry name" value="SDRFAMILY"/>
</dbReference>